<reference evidence="3" key="1">
    <citation type="submission" date="2015-12" db="EMBL/GenBank/DDBJ databases">
        <title>De novo transcriptome assembly of four potential Pierce s Disease insect vectors from Arizona vineyards.</title>
        <authorList>
            <person name="Tassone E.E."/>
        </authorList>
    </citation>
    <scope>NUCLEOTIDE SEQUENCE</scope>
</reference>
<feature type="domain" description="DUF7869" evidence="2">
    <location>
        <begin position="35"/>
        <end position="194"/>
    </location>
</feature>
<dbReference type="Pfam" id="PF25273">
    <property type="entry name" value="DUF7869"/>
    <property type="match status" value="1"/>
</dbReference>
<dbReference type="PANTHER" id="PTHR34415">
    <property type="entry name" value="INTEGRASE CATALYTIC DOMAIN-CONTAINING PROTEIN"/>
    <property type="match status" value="1"/>
</dbReference>
<dbReference type="PANTHER" id="PTHR34415:SF1">
    <property type="entry name" value="INTEGRASE CATALYTIC DOMAIN-CONTAINING PROTEIN"/>
    <property type="match status" value="1"/>
</dbReference>
<evidence type="ECO:0000313" key="3">
    <source>
        <dbReference type="EMBL" id="JAS08930.1"/>
    </source>
</evidence>
<dbReference type="EMBL" id="GEDC01028368">
    <property type="protein sequence ID" value="JAS08930.1"/>
    <property type="molecule type" value="Transcribed_RNA"/>
</dbReference>
<protein>
    <recommendedName>
        <fullName evidence="2">DUF7869 domain-containing protein</fullName>
    </recommendedName>
</protein>
<sequence>MMPTPDVKNSKAYYMRQLWTYNLNVHNLKDGSGNMYMWHEGQANRGCQEIMSCLLKYIQILPSYIKHIKAFADNCGGQNKSHFTSKFWLYLIRNTGIETVTMHYFVPGHSYNECDQDFGHIEIKKKKHNRDMYDPDDWVNLVASTNRKFIVTKMKDEDFVDIDALNNVFTKKVKGIRKMQILKFKKSSTGILHYKYSVGDIEAFSQLSLRESNAGKLPAKLPSLQPTTAKPKLKPKKVKDLIELLQFVPPIHHPFYLELKNVATQPQAQAANHCDEEKELSEGDEVEDVDMYEMDDDE</sequence>
<organism evidence="3">
    <name type="scientific">Clastoptera arizonana</name>
    <name type="common">Arizona spittle bug</name>
    <dbReference type="NCBI Taxonomy" id="38151"/>
    <lineage>
        <taxon>Eukaryota</taxon>
        <taxon>Metazoa</taxon>
        <taxon>Ecdysozoa</taxon>
        <taxon>Arthropoda</taxon>
        <taxon>Hexapoda</taxon>
        <taxon>Insecta</taxon>
        <taxon>Pterygota</taxon>
        <taxon>Neoptera</taxon>
        <taxon>Paraneoptera</taxon>
        <taxon>Hemiptera</taxon>
        <taxon>Auchenorrhyncha</taxon>
        <taxon>Cercopoidea</taxon>
        <taxon>Clastopteridae</taxon>
        <taxon>Clastoptera</taxon>
    </lineage>
</organism>
<feature type="compositionally biased region" description="Acidic residues" evidence="1">
    <location>
        <begin position="277"/>
        <end position="298"/>
    </location>
</feature>
<proteinExistence type="predicted"/>
<feature type="region of interest" description="Disordered" evidence="1">
    <location>
        <begin position="268"/>
        <end position="298"/>
    </location>
</feature>
<dbReference type="InterPro" id="IPR057191">
    <property type="entry name" value="DUF7869"/>
</dbReference>
<gene>
    <name evidence="3" type="ORF">g.26711</name>
</gene>
<evidence type="ECO:0000259" key="2">
    <source>
        <dbReference type="Pfam" id="PF25273"/>
    </source>
</evidence>
<accession>A0A1B6C6R8</accession>
<evidence type="ECO:0000256" key="1">
    <source>
        <dbReference type="SAM" id="MobiDB-lite"/>
    </source>
</evidence>
<name>A0A1B6C6R8_9HEMI</name>
<dbReference type="AlphaFoldDB" id="A0A1B6C6R8"/>